<evidence type="ECO:0000256" key="1">
    <source>
        <dbReference type="ARBA" id="ARBA00004219"/>
    </source>
</evidence>
<dbReference type="EMBL" id="RCZD01000019">
    <property type="protein sequence ID" value="TPG55449.1"/>
    <property type="molecule type" value="Genomic_DNA"/>
</dbReference>
<name>A0A502G0Z6_9GAMM</name>
<keyword evidence="2" id="KW-0800">Toxin</keyword>
<dbReference type="AlphaFoldDB" id="A0A502G0Z6"/>
<dbReference type="Pfam" id="PF04829">
    <property type="entry name" value="PT-VENN"/>
    <property type="match status" value="1"/>
</dbReference>
<protein>
    <recommendedName>
        <fullName evidence="5">VENN motif-containing domain-containing protein</fullName>
    </recommendedName>
</protein>
<evidence type="ECO:0000313" key="6">
    <source>
        <dbReference type="EMBL" id="TPG55449.1"/>
    </source>
</evidence>
<keyword evidence="3" id="KW-1266">Target cell cytoplasm</keyword>
<organism evidence="6 7">
    <name type="scientific">Ewingella americana</name>
    <dbReference type="NCBI Taxonomy" id="41202"/>
    <lineage>
        <taxon>Bacteria</taxon>
        <taxon>Pseudomonadati</taxon>
        <taxon>Pseudomonadota</taxon>
        <taxon>Gammaproteobacteria</taxon>
        <taxon>Enterobacterales</taxon>
        <taxon>Yersiniaceae</taxon>
        <taxon>Ewingella</taxon>
    </lineage>
</organism>
<dbReference type="Proteomes" id="UP000317663">
    <property type="component" value="Unassembled WGS sequence"/>
</dbReference>
<keyword evidence="4" id="KW-0843">Virulence</keyword>
<reference evidence="6 7" key="1">
    <citation type="journal article" date="2019" name="Environ. Microbiol.">
        <title>Species interactions and distinct microbial communities in high Arctic permafrost affected cryosols are associated with the CH4 and CO2 gas fluxes.</title>
        <authorList>
            <person name="Altshuler I."/>
            <person name="Hamel J."/>
            <person name="Turney S."/>
            <person name="Magnuson E."/>
            <person name="Levesque R."/>
            <person name="Greer C."/>
            <person name="Whyte L.G."/>
        </authorList>
    </citation>
    <scope>NUCLEOTIDE SEQUENCE [LARGE SCALE GENOMIC DNA]</scope>
    <source>
        <strain evidence="6 7">E4</strain>
    </source>
</reference>
<evidence type="ECO:0000313" key="7">
    <source>
        <dbReference type="Proteomes" id="UP000317663"/>
    </source>
</evidence>
<proteinExistence type="predicted"/>
<keyword evidence="7" id="KW-1185">Reference proteome</keyword>
<evidence type="ECO:0000256" key="3">
    <source>
        <dbReference type="ARBA" id="ARBA00022913"/>
    </source>
</evidence>
<evidence type="ECO:0000259" key="5">
    <source>
        <dbReference type="Pfam" id="PF04829"/>
    </source>
</evidence>
<sequence>MNAISILVAGLAVGLAGTPSLAGKVAVENNALKRVPVP</sequence>
<comment type="caution">
    <text evidence="6">The sequence shown here is derived from an EMBL/GenBank/DDBJ whole genome shotgun (WGS) entry which is preliminary data.</text>
</comment>
<gene>
    <name evidence="6" type="ORF">EAH77_23495</name>
</gene>
<evidence type="ECO:0000256" key="4">
    <source>
        <dbReference type="ARBA" id="ARBA00023026"/>
    </source>
</evidence>
<comment type="subcellular location">
    <subcellularLocation>
        <location evidence="1">Target cell</location>
        <location evidence="1">Target cell cytoplasm</location>
    </subcellularLocation>
</comment>
<evidence type="ECO:0000256" key="2">
    <source>
        <dbReference type="ARBA" id="ARBA00022656"/>
    </source>
</evidence>
<feature type="domain" description="VENN motif-containing" evidence="5">
    <location>
        <begin position="3"/>
        <end position="33"/>
    </location>
</feature>
<accession>A0A502G0Z6</accession>
<dbReference type="InterPro" id="IPR006914">
    <property type="entry name" value="VENN_dom"/>
</dbReference>
<dbReference type="GO" id="GO:0090729">
    <property type="term" value="F:toxin activity"/>
    <property type="evidence" value="ECO:0007669"/>
    <property type="project" value="UniProtKB-KW"/>
</dbReference>